<proteinExistence type="predicted"/>
<feature type="compositionally biased region" description="Basic and acidic residues" evidence="4">
    <location>
        <begin position="299"/>
        <end position="334"/>
    </location>
</feature>
<dbReference type="Proteomes" id="UP001291653">
    <property type="component" value="Unassembled WGS sequence"/>
</dbReference>
<comment type="caution">
    <text evidence="6">The sequence shown here is derived from an EMBL/GenBank/DDBJ whole genome shotgun (WGS) entry which is preliminary data.</text>
</comment>
<reference evidence="6 7" key="1">
    <citation type="submission" date="2022-10" db="EMBL/GenBank/DDBJ databases">
        <title>Draft genome sequence of Streptomyces sp. YSPA8.</title>
        <authorList>
            <person name="Moriuchi R."/>
            <person name="Dohra H."/>
            <person name="Yamamura H."/>
            <person name="Kodani S."/>
        </authorList>
    </citation>
    <scope>NUCLEOTIDE SEQUENCE [LARGE SCALE GENOMIC DNA]</scope>
    <source>
        <strain evidence="6 7">YSPA8</strain>
    </source>
</reference>
<evidence type="ECO:0000259" key="5">
    <source>
        <dbReference type="PROSITE" id="PS50893"/>
    </source>
</evidence>
<feature type="region of interest" description="Disordered" evidence="4">
    <location>
        <begin position="299"/>
        <end position="346"/>
    </location>
</feature>
<evidence type="ECO:0000256" key="1">
    <source>
        <dbReference type="ARBA" id="ARBA00022737"/>
    </source>
</evidence>
<dbReference type="GO" id="GO:0005524">
    <property type="term" value="F:ATP binding"/>
    <property type="evidence" value="ECO:0007669"/>
    <property type="project" value="UniProtKB-KW"/>
</dbReference>
<dbReference type="SUPFAM" id="SSF52540">
    <property type="entry name" value="P-loop containing nucleoside triphosphate hydrolases"/>
    <property type="match status" value="2"/>
</dbReference>
<evidence type="ECO:0000313" key="6">
    <source>
        <dbReference type="EMBL" id="GLF99545.1"/>
    </source>
</evidence>
<feature type="domain" description="ABC transporter" evidence="5">
    <location>
        <begin position="49"/>
        <end position="297"/>
    </location>
</feature>
<feature type="region of interest" description="Disordered" evidence="4">
    <location>
        <begin position="1"/>
        <end position="30"/>
    </location>
</feature>
<accession>A0ABQ5PAM6</accession>
<dbReference type="InterPro" id="IPR003439">
    <property type="entry name" value="ABC_transporter-like_ATP-bd"/>
</dbReference>
<dbReference type="PROSITE" id="PS50893">
    <property type="entry name" value="ABC_TRANSPORTER_2"/>
    <property type="match status" value="2"/>
</dbReference>
<dbReference type="Gene3D" id="3.40.50.300">
    <property type="entry name" value="P-loop containing nucleotide triphosphate hydrolases"/>
    <property type="match status" value="2"/>
</dbReference>
<dbReference type="EMBL" id="BSBI01000021">
    <property type="protein sequence ID" value="GLF99545.1"/>
    <property type="molecule type" value="Genomic_DNA"/>
</dbReference>
<evidence type="ECO:0000313" key="7">
    <source>
        <dbReference type="Proteomes" id="UP001291653"/>
    </source>
</evidence>
<dbReference type="InterPro" id="IPR050611">
    <property type="entry name" value="ABCF"/>
</dbReference>
<keyword evidence="3 6" id="KW-0067">ATP-binding</keyword>
<protein>
    <submittedName>
        <fullName evidence="6">ATP-binding cassette domain-containing protein</fullName>
    </submittedName>
</protein>
<feature type="region of interest" description="Disordered" evidence="4">
    <location>
        <begin position="450"/>
        <end position="477"/>
    </location>
</feature>
<dbReference type="SMART" id="SM00382">
    <property type="entry name" value="AAA"/>
    <property type="match status" value="2"/>
</dbReference>
<feature type="region of interest" description="Disordered" evidence="4">
    <location>
        <begin position="597"/>
        <end position="620"/>
    </location>
</feature>
<gene>
    <name evidence="6" type="ORF">SYYSPA8_34630</name>
</gene>
<evidence type="ECO:0000256" key="2">
    <source>
        <dbReference type="ARBA" id="ARBA00022741"/>
    </source>
</evidence>
<dbReference type="Pfam" id="PF00005">
    <property type="entry name" value="ABC_tran"/>
    <property type="match status" value="2"/>
</dbReference>
<dbReference type="InterPro" id="IPR017871">
    <property type="entry name" value="ABC_transporter-like_CS"/>
</dbReference>
<evidence type="ECO:0000256" key="3">
    <source>
        <dbReference type="ARBA" id="ARBA00022840"/>
    </source>
</evidence>
<dbReference type="PROSITE" id="PS00211">
    <property type="entry name" value="ABC_TRANSPORTER_1"/>
    <property type="match status" value="1"/>
</dbReference>
<feature type="domain" description="ABC transporter" evidence="5">
    <location>
        <begin position="371"/>
        <end position="620"/>
    </location>
</feature>
<dbReference type="RefSeq" id="WP_323451483.1">
    <property type="nucleotide sequence ID" value="NZ_BSBI01000021.1"/>
</dbReference>
<name>A0ABQ5PAM6_9ACTN</name>
<keyword evidence="2" id="KW-0547">Nucleotide-binding</keyword>
<sequence length="620" mass="65603">MNLSPFPESPESPESSEFPESPDISDVSGFSGVPETISLPVRAGGSAHVRAEAVTLTRGPRRVLDGVSLTVSARSRIAVVGENGRGKTTLLHVLAGLITPDEGTVHRAGTIGLARQELSARDGRTVGTLTSLALAPSLAALAALDEATAALAGGDPAADDRYAAALDAATRLDAWDAERRVDVALAALGACADRDRALSTLSVGQRYRVRLACLLGAHHDVLLLDEPTNHLDAGGLDFLTRRLREHDGGLAVVSHDRALLRDVADRFLDLDPTRDGKPRLYAGGYDAWQEARRRERERWEQDHEDQRAEHRRLGDAVSKARDRLSTGWRPDKGTGKHQRQSRAPGVVQALRRQQDALEAHRIDVPEPPPSLRWPDPGVRPGAPQLRAHGVAVGGRLAGPVDLTLDGGDRLLVTGPNGAGKSTLLAVLAGAIAPTEGQVRTAAGARVVRVTQETAEQDREQDTEQEGGQEAGQHAERDAGLTAREVHARHVGRLVARGVLRDADAGAVSPRALGLLDSDALRTPVGRMSQGQRRRLDLALALACRPGLILLDEPTNHLSSALVDEVTEAIRGTSAAVVVATHDRQLLRDLAHWPRLELGKAAPGPAPAPGPGSGTAPPAGG</sequence>
<keyword evidence="7" id="KW-1185">Reference proteome</keyword>
<keyword evidence="1" id="KW-0677">Repeat</keyword>
<dbReference type="PANTHER" id="PTHR19211:SF14">
    <property type="entry name" value="ATP-BINDING CASSETTE SUB-FAMILY F MEMBER 1"/>
    <property type="match status" value="1"/>
</dbReference>
<dbReference type="CDD" id="cd03221">
    <property type="entry name" value="ABCF_EF-3"/>
    <property type="match status" value="1"/>
</dbReference>
<dbReference type="InterPro" id="IPR027417">
    <property type="entry name" value="P-loop_NTPase"/>
</dbReference>
<dbReference type="PANTHER" id="PTHR19211">
    <property type="entry name" value="ATP-BINDING TRANSPORT PROTEIN-RELATED"/>
    <property type="match status" value="1"/>
</dbReference>
<feature type="compositionally biased region" description="Low complexity" evidence="4">
    <location>
        <begin position="12"/>
        <end position="22"/>
    </location>
</feature>
<organism evidence="6 7">
    <name type="scientific">Streptomyces yaizuensis</name>
    <dbReference type="NCBI Taxonomy" id="2989713"/>
    <lineage>
        <taxon>Bacteria</taxon>
        <taxon>Bacillati</taxon>
        <taxon>Actinomycetota</taxon>
        <taxon>Actinomycetes</taxon>
        <taxon>Kitasatosporales</taxon>
        <taxon>Streptomycetaceae</taxon>
        <taxon>Streptomyces</taxon>
    </lineage>
</organism>
<evidence type="ECO:0000256" key="4">
    <source>
        <dbReference type="SAM" id="MobiDB-lite"/>
    </source>
</evidence>
<dbReference type="InterPro" id="IPR003593">
    <property type="entry name" value="AAA+_ATPase"/>
</dbReference>